<protein>
    <submittedName>
        <fullName evidence="11">Cation:proton antiporter</fullName>
    </submittedName>
</protein>
<feature type="transmembrane region" description="Helical" evidence="9">
    <location>
        <begin position="308"/>
        <end position="330"/>
    </location>
</feature>
<proteinExistence type="predicted"/>
<feature type="transmembrane region" description="Helical" evidence="9">
    <location>
        <begin position="279"/>
        <end position="302"/>
    </location>
</feature>
<evidence type="ECO:0000259" key="10">
    <source>
        <dbReference type="Pfam" id="PF00999"/>
    </source>
</evidence>
<keyword evidence="4" id="KW-1003">Cell membrane</keyword>
<keyword evidence="5 9" id="KW-0812">Transmembrane</keyword>
<organism evidence="11 12">
    <name type="scientific">Taishania pollutisoli</name>
    <dbReference type="NCBI Taxonomy" id="2766479"/>
    <lineage>
        <taxon>Bacteria</taxon>
        <taxon>Pseudomonadati</taxon>
        <taxon>Bacteroidota</taxon>
        <taxon>Flavobacteriia</taxon>
        <taxon>Flavobacteriales</taxon>
        <taxon>Crocinitomicaceae</taxon>
        <taxon>Taishania</taxon>
    </lineage>
</organism>
<dbReference type="InterPro" id="IPR038770">
    <property type="entry name" value="Na+/solute_symporter_sf"/>
</dbReference>
<dbReference type="EMBL" id="JACVEL010000001">
    <property type="protein sequence ID" value="MBC9811195.1"/>
    <property type="molecule type" value="Genomic_DNA"/>
</dbReference>
<evidence type="ECO:0000256" key="2">
    <source>
        <dbReference type="ARBA" id="ARBA00022448"/>
    </source>
</evidence>
<evidence type="ECO:0000256" key="7">
    <source>
        <dbReference type="ARBA" id="ARBA00023065"/>
    </source>
</evidence>
<reference evidence="11" key="1">
    <citation type="submission" date="2020-09" db="EMBL/GenBank/DDBJ databases">
        <title>Taishania pollutisoli gen. nov., sp. nov., Isolated from Tetrabromobisphenol A-Contaminated Soil.</title>
        <authorList>
            <person name="Chen Q."/>
        </authorList>
    </citation>
    <scope>NUCLEOTIDE SEQUENCE</scope>
    <source>
        <strain evidence="11">CZZ-1</strain>
    </source>
</reference>
<keyword evidence="7" id="KW-0406">Ion transport</keyword>
<evidence type="ECO:0000256" key="4">
    <source>
        <dbReference type="ARBA" id="ARBA00022475"/>
    </source>
</evidence>
<feature type="transmembrane region" description="Helical" evidence="9">
    <location>
        <begin position="184"/>
        <end position="205"/>
    </location>
</feature>
<keyword evidence="2" id="KW-0813">Transport</keyword>
<evidence type="ECO:0000256" key="3">
    <source>
        <dbReference type="ARBA" id="ARBA00022449"/>
    </source>
</evidence>
<keyword evidence="12" id="KW-1185">Reference proteome</keyword>
<keyword evidence="3" id="KW-0050">Antiport</keyword>
<feature type="transmembrane region" description="Helical" evidence="9">
    <location>
        <begin position="160"/>
        <end position="178"/>
    </location>
</feature>
<dbReference type="Gene3D" id="1.20.1530.20">
    <property type="match status" value="1"/>
</dbReference>
<dbReference type="RefSeq" id="WP_163490393.1">
    <property type="nucleotide sequence ID" value="NZ_JACVEL010000001.1"/>
</dbReference>
<name>A0A8J6PDB3_9FLAO</name>
<comment type="subcellular location">
    <subcellularLocation>
        <location evidence="1">Cell membrane</location>
        <topology evidence="1">Multi-pass membrane protein</topology>
    </subcellularLocation>
</comment>
<feature type="transmembrane region" description="Helical" evidence="9">
    <location>
        <begin position="91"/>
        <end position="112"/>
    </location>
</feature>
<dbReference type="Pfam" id="PF00999">
    <property type="entry name" value="Na_H_Exchanger"/>
    <property type="match status" value="1"/>
</dbReference>
<dbReference type="GO" id="GO:0005886">
    <property type="term" value="C:plasma membrane"/>
    <property type="evidence" value="ECO:0007669"/>
    <property type="project" value="UniProtKB-SubCell"/>
</dbReference>
<sequence length="410" mass="45392">METSIVIIIIGLFIFWGNYLNQVFERRNIPDVLGLMFIGMLIGPVFHLVDPESFGQFGSLFSNLVLIFILFESGTDLKLAEVKSSFKDSALITTVGFIVTCITITISCMYIFNLSFLSSLFIGSALGGTSSAVVVGLVRKVNVTPKTSTTLIMESAETDVFTLAVPLSILGLMLTGNISAKTVIIQFVASLLFAIVIGVFGAFLWSYILNKFSNLKATKFSTPAFLFLLYGASEYMNLSGPLTALSFGIAIGNLKYIEPRVLEKIIPNQNIVLPRKERIFFGEIVFLLRTFFFVFIGISIQINRVDWLMWGALVTGFVYVTRIFVVKFVIAREAPLLDKSVMSFMVPKGLGAAVIATLPLQQGHPDGLLIQSVCFAVILFSTLYCVLFFFLVRTGITLPFYRIIYGKDKQ</sequence>
<feature type="transmembrane region" description="Helical" evidence="9">
    <location>
        <begin position="118"/>
        <end position="139"/>
    </location>
</feature>
<dbReference type="GO" id="GO:1902600">
    <property type="term" value="P:proton transmembrane transport"/>
    <property type="evidence" value="ECO:0007669"/>
    <property type="project" value="InterPro"/>
</dbReference>
<evidence type="ECO:0000256" key="6">
    <source>
        <dbReference type="ARBA" id="ARBA00022989"/>
    </source>
</evidence>
<evidence type="ECO:0000313" key="11">
    <source>
        <dbReference type="EMBL" id="MBC9811195.1"/>
    </source>
</evidence>
<comment type="caution">
    <text evidence="11">The sequence shown here is derived from an EMBL/GenBank/DDBJ whole genome shotgun (WGS) entry which is preliminary data.</text>
</comment>
<feature type="domain" description="Cation/H+ exchanger transmembrane" evidence="10">
    <location>
        <begin position="19"/>
        <end position="383"/>
    </location>
</feature>
<evidence type="ECO:0000256" key="5">
    <source>
        <dbReference type="ARBA" id="ARBA00022692"/>
    </source>
</evidence>
<dbReference type="PANTHER" id="PTHR32507">
    <property type="entry name" value="NA(+)/H(+) ANTIPORTER 1"/>
    <property type="match status" value="1"/>
</dbReference>
<keyword evidence="8 9" id="KW-0472">Membrane</keyword>
<feature type="transmembrane region" description="Helical" evidence="9">
    <location>
        <begin position="342"/>
        <end position="362"/>
    </location>
</feature>
<evidence type="ECO:0000256" key="1">
    <source>
        <dbReference type="ARBA" id="ARBA00004651"/>
    </source>
</evidence>
<dbReference type="AlphaFoldDB" id="A0A8J6PDB3"/>
<dbReference type="InterPro" id="IPR006153">
    <property type="entry name" value="Cation/H_exchanger_TM"/>
</dbReference>
<evidence type="ECO:0000256" key="9">
    <source>
        <dbReference type="SAM" id="Phobius"/>
    </source>
</evidence>
<evidence type="ECO:0000256" key="8">
    <source>
        <dbReference type="ARBA" id="ARBA00023136"/>
    </source>
</evidence>
<dbReference type="Proteomes" id="UP000652681">
    <property type="component" value="Unassembled WGS sequence"/>
</dbReference>
<feature type="transmembrane region" description="Helical" evidence="9">
    <location>
        <begin position="368"/>
        <end position="392"/>
    </location>
</feature>
<keyword evidence="6 9" id="KW-1133">Transmembrane helix</keyword>
<feature type="transmembrane region" description="Helical" evidence="9">
    <location>
        <begin position="31"/>
        <end position="48"/>
    </location>
</feature>
<accession>A0A8J6PDB3</accession>
<evidence type="ECO:0000313" key="12">
    <source>
        <dbReference type="Proteomes" id="UP000652681"/>
    </source>
</evidence>
<feature type="transmembrane region" description="Helical" evidence="9">
    <location>
        <begin position="6"/>
        <end position="24"/>
    </location>
</feature>
<dbReference type="PANTHER" id="PTHR32507:SF0">
    <property type="entry name" value="NA(+)_H(+) ANTIPORTER 2-RELATED"/>
    <property type="match status" value="1"/>
</dbReference>
<dbReference type="GO" id="GO:0015297">
    <property type="term" value="F:antiporter activity"/>
    <property type="evidence" value="ECO:0007669"/>
    <property type="project" value="UniProtKB-KW"/>
</dbReference>
<gene>
    <name evidence="11" type="ORF">H9Y05_01790</name>
</gene>